<dbReference type="Proteomes" id="UP000789366">
    <property type="component" value="Unassembled WGS sequence"/>
</dbReference>
<proteinExistence type="predicted"/>
<sequence>MNSEPDNLTKHIESFQIEPFEKTISDLNIYIDGRQFTKLEDSAEDILVHKYKWQKDHLIVFHKSFDVDSNLDENIIKEILNEFTRSSEPLSLVLKIT</sequence>
<keyword evidence="2" id="KW-1185">Reference proteome</keyword>
<accession>A0ACA9JVN5</accession>
<evidence type="ECO:0000313" key="1">
    <source>
        <dbReference type="EMBL" id="CAG8438720.1"/>
    </source>
</evidence>
<reference evidence="1" key="1">
    <citation type="submission" date="2021-06" db="EMBL/GenBank/DDBJ databases">
        <authorList>
            <person name="Kallberg Y."/>
            <person name="Tangrot J."/>
            <person name="Rosling A."/>
        </authorList>
    </citation>
    <scope>NUCLEOTIDE SEQUENCE</scope>
    <source>
        <strain evidence="1">28 12/20/2015</strain>
    </source>
</reference>
<evidence type="ECO:0000313" key="2">
    <source>
        <dbReference type="Proteomes" id="UP000789366"/>
    </source>
</evidence>
<organism evidence="1 2">
    <name type="scientific">Cetraspora pellucida</name>
    <dbReference type="NCBI Taxonomy" id="1433469"/>
    <lineage>
        <taxon>Eukaryota</taxon>
        <taxon>Fungi</taxon>
        <taxon>Fungi incertae sedis</taxon>
        <taxon>Mucoromycota</taxon>
        <taxon>Glomeromycotina</taxon>
        <taxon>Glomeromycetes</taxon>
        <taxon>Diversisporales</taxon>
        <taxon>Gigasporaceae</taxon>
        <taxon>Cetraspora</taxon>
    </lineage>
</organism>
<gene>
    <name evidence="1" type="ORF">SPELUC_LOCUS5</name>
</gene>
<protein>
    <submittedName>
        <fullName evidence="1">17474_t:CDS:1</fullName>
    </submittedName>
</protein>
<comment type="caution">
    <text evidence="1">The sequence shown here is derived from an EMBL/GenBank/DDBJ whole genome shotgun (WGS) entry which is preliminary data.</text>
</comment>
<dbReference type="EMBL" id="CAJVPW010000003">
    <property type="protein sequence ID" value="CAG8438720.1"/>
    <property type="molecule type" value="Genomic_DNA"/>
</dbReference>
<name>A0ACA9JVN5_9GLOM</name>